<reference evidence="5 6" key="2">
    <citation type="submission" date="2020-03" db="EMBL/GenBank/DDBJ databases">
        <title>Roseomonas stagni sp. nov., isolated from pond water in Japan.</title>
        <authorList>
            <person name="Furuhata K."/>
            <person name="Miyamoto H."/>
            <person name="Goto K."/>
        </authorList>
    </citation>
    <scope>NUCLEOTIDE SEQUENCE [LARGE SCALE GENOMIC DNA]</scope>
    <source>
        <strain evidence="5 6">PeD5</strain>
    </source>
</reference>
<name>A0A6M1LI94_9PROT</name>
<proteinExistence type="inferred from homology"/>
<organism evidence="5 6">
    <name type="scientific">Falsiroseomonas algicola</name>
    <dbReference type="NCBI Taxonomy" id="2716930"/>
    <lineage>
        <taxon>Bacteria</taxon>
        <taxon>Pseudomonadati</taxon>
        <taxon>Pseudomonadota</taxon>
        <taxon>Alphaproteobacteria</taxon>
        <taxon>Acetobacterales</taxon>
        <taxon>Roseomonadaceae</taxon>
        <taxon>Falsiroseomonas</taxon>
    </lineage>
</organism>
<dbReference type="Pfam" id="PF03061">
    <property type="entry name" value="4HBT"/>
    <property type="match status" value="1"/>
</dbReference>
<evidence type="ECO:0000313" key="6">
    <source>
        <dbReference type="Proteomes" id="UP000475385"/>
    </source>
</evidence>
<dbReference type="GO" id="GO:0009062">
    <property type="term" value="P:fatty acid catabolic process"/>
    <property type="evidence" value="ECO:0007669"/>
    <property type="project" value="TreeGrafter"/>
</dbReference>
<keyword evidence="2 3" id="KW-0378">Hydrolase</keyword>
<comment type="caution">
    <text evidence="5">The sequence shown here is derived from an EMBL/GenBank/DDBJ whole genome shotgun (WGS) entry which is preliminary data.</text>
</comment>
<dbReference type="SUPFAM" id="SSF54637">
    <property type="entry name" value="Thioesterase/thiol ester dehydrase-isomerase"/>
    <property type="match status" value="1"/>
</dbReference>
<evidence type="ECO:0000256" key="2">
    <source>
        <dbReference type="ARBA" id="ARBA00022801"/>
    </source>
</evidence>
<dbReference type="PANTHER" id="PTHR11049:SF5">
    <property type="entry name" value="ACYL-COA THIOESTER HYDROLASE YCIA"/>
    <property type="match status" value="1"/>
</dbReference>
<dbReference type="Proteomes" id="UP000475385">
    <property type="component" value="Unassembled WGS sequence"/>
</dbReference>
<feature type="domain" description="HotDog ACOT-type" evidence="4">
    <location>
        <begin position="33"/>
        <end position="145"/>
    </location>
</feature>
<accession>A0A6M1LI94</accession>
<reference evidence="5 6" key="1">
    <citation type="submission" date="2020-02" db="EMBL/GenBank/DDBJ databases">
        <authorList>
            <person name="Kim H.M."/>
            <person name="Jeon C.O."/>
        </authorList>
    </citation>
    <scope>NUCLEOTIDE SEQUENCE [LARGE SCALE GENOMIC DNA]</scope>
    <source>
        <strain evidence="5 6">PeD5</strain>
    </source>
</reference>
<dbReference type="AlphaFoldDB" id="A0A6M1LI94"/>
<protein>
    <submittedName>
        <fullName evidence="5">Acyl-CoA thioesterase</fullName>
    </submittedName>
</protein>
<dbReference type="InterPro" id="IPR029069">
    <property type="entry name" value="HotDog_dom_sf"/>
</dbReference>
<dbReference type="InterPro" id="IPR033120">
    <property type="entry name" value="HOTDOG_ACOT"/>
</dbReference>
<dbReference type="GO" id="GO:0052816">
    <property type="term" value="F:long-chain fatty acyl-CoA hydrolase activity"/>
    <property type="evidence" value="ECO:0007669"/>
    <property type="project" value="TreeGrafter"/>
</dbReference>
<sequence length="156" mass="16967">MGRRWIAASPLIVSCGEAWCVPQTSGPNRVPPSPAELKLRTTAMPADANPSGDIFGGWLMGLMDLAAGNAAGRRARGRVATIAVDGMKFHRPVLVGDEVSIYACIVSVGRTSMRIEVEAWRRERSEDEMFLVTEAVFTFVAIDEARKPRPVPLEAE</sequence>
<evidence type="ECO:0000313" key="5">
    <source>
        <dbReference type="EMBL" id="NGM20068.1"/>
    </source>
</evidence>
<gene>
    <name evidence="5" type="ORF">G3576_08590</name>
</gene>
<dbReference type="InterPro" id="IPR040170">
    <property type="entry name" value="Cytosol_ACT"/>
</dbReference>
<dbReference type="PROSITE" id="PS51770">
    <property type="entry name" value="HOTDOG_ACOT"/>
    <property type="match status" value="1"/>
</dbReference>
<keyword evidence="6" id="KW-1185">Reference proteome</keyword>
<dbReference type="CDD" id="cd03442">
    <property type="entry name" value="BFIT_BACH"/>
    <property type="match status" value="1"/>
</dbReference>
<evidence type="ECO:0000256" key="3">
    <source>
        <dbReference type="PROSITE-ProRule" id="PRU01106"/>
    </source>
</evidence>
<evidence type="ECO:0000259" key="4">
    <source>
        <dbReference type="PROSITE" id="PS51770"/>
    </source>
</evidence>
<dbReference type="InterPro" id="IPR006683">
    <property type="entry name" value="Thioestr_dom"/>
</dbReference>
<dbReference type="Gene3D" id="3.10.129.10">
    <property type="entry name" value="Hotdog Thioesterase"/>
    <property type="match status" value="1"/>
</dbReference>
<evidence type="ECO:0000256" key="1">
    <source>
        <dbReference type="ARBA" id="ARBA00010458"/>
    </source>
</evidence>
<dbReference type="PANTHER" id="PTHR11049">
    <property type="entry name" value="ACYL COENZYME A THIOESTER HYDROLASE"/>
    <property type="match status" value="1"/>
</dbReference>
<dbReference type="GO" id="GO:0006637">
    <property type="term" value="P:acyl-CoA metabolic process"/>
    <property type="evidence" value="ECO:0007669"/>
    <property type="project" value="TreeGrafter"/>
</dbReference>
<dbReference type="EMBL" id="JAAIKB010000002">
    <property type="protein sequence ID" value="NGM20068.1"/>
    <property type="molecule type" value="Genomic_DNA"/>
</dbReference>
<comment type="similarity">
    <text evidence="1">Belongs to the acyl coenzyme A hydrolase family.</text>
</comment>
<dbReference type="PROSITE" id="PS51257">
    <property type="entry name" value="PROKAR_LIPOPROTEIN"/>
    <property type="match status" value="1"/>
</dbReference>
<dbReference type="GO" id="GO:0005829">
    <property type="term" value="C:cytosol"/>
    <property type="evidence" value="ECO:0007669"/>
    <property type="project" value="TreeGrafter"/>
</dbReference>